<dbReference type="InterPro" id="IPR040442">
    <property type="entry name" value="Pyrv_kinase-like_dom_sf"/>
</dbReference>
<reference evidence="5" key="1">
    <citation type="submission" date="2018-05" db="EMBL/GenBank/DDBJ databases">
        <authorList>
            <person name="Lanie J.A."/>
            <person name="Ng W.-L."/>
            <person name="Kazmierczak K.M."/>
            <person name="Andrzejewski T.M."/>
            <person name="Davidsen T.M."/>
            <person name="Wayne K.J."/>
            <person name="Tettelin H."/>
            <person name="Glass J.I."/>
            <person name="Rusch D."/>
            <person name="Podicherti R."/>
            <person name="Tsui H.-C.T."/>
            <person name="Winkler M.E."/>
        </authorList>
    </citation>
    <scope>NUCLEOTIDE SEQUENCE</scope>
</reference>
<feature type="compositionally biased region" description="Basic and acidic residues" evidence="4">
    <location>
        <begin position="33"/>
        <end position="66"/>
    </location>
</feature>
<sequence>MSEDTELGKNVPPRTRTRRGGVNRRRGKPRPASAEEPKPAKKEKAAPTRKKEAKPAPKKREPKEAGRNANSRGRRGGGAASRGRKPASSEGRKPASSENRKPASSEGRKLASSEGRKPASSEGRKSAIDPDRKPTPNYLQQLKGKRPITALTAYDAPTAKLACAAGTDFLLVGDSVGTVALGFDTTIPVTLDMMVHHTAAARRGGPHCLLVADLPFAEASFSFDRLLAACRRLMQEG</sequence>
<accession>A0A383ADG0</accession>
<feature type="non-terminal residue" evidence="5">
    <location>
        <position position="237"/>
    </location>
</feature>
<evidence type="ECO:0000256" key="1">
    <source>
        <dbReference type="ARBA" id="ARBA00008676"/>
    </source>
</evidence>
<organism evidence="5">
    <name type="scientific">marine metagenome</name>
    <dbReference type="NCBI Taxonomy" id="408172"/>
    <lineage>
        <taxon>unclassified sequences</taxon>
        <taxon>metagenomes</taxon>
        <taxon>ecological metagenomes</taxon>
    </lineage>
</organism>
<dbReference type="GO" id="GO:0015940">
    <property type="term" value="P:pantothenate biosynthetic process"/>
    <property type="evidence" value="ECO:0007669"/>
    <property type="project" value="InterPro"/>
</dbReference>
<feature type="compositionally biased region" description="Basic residues" evidence="4">
    <location>
        <begin position="15"/>
        <end position="29"/>
    </location>
</feature>
<evidence type="ECO:0000256" key="3">
    <source>
        <dbReference type="ARBA" id="ARBA00022679"/>
    </source>
</evidence>
<evidence type="ECO:0000256" key="4">
    <source>
        <dbReference type="SAM" id="MobiDB-lite"/>
    </source>
</evidence>
<feature type="compositionally biased region" description="Basic and acidic residues" evidence="4">
    <location>
        <begin position="90"/>
        <end position="134"/>
    </location>
</feature>
<dbReference type="EC" id="2.1.2.11" evidence="2"/>
<dbReference type="AlphaFoldDB" id="A0A383ADG0"/>
<dbReference type="InterPro" id="IPR015813">
    <property type="entry name" value="Pyrv/PenolPyrv_kinase-like_dom"/>
</dbReference>
<dbReference type="SUPFAM" id="SSF51621">
    <property type="entry name" value="Phosphoenolpyruvate/pyruvate domain"/>
    <property type="match status" value="1"/>
</dbReference>
<proteinExistence type="inferred from homology"/>
<dbReference type="GO" id="GO:0000287">
    <property type="term" value="F:magnesium ion binding"/>
    <property type="evidence" value="ECO:0007669"/>
    <property type="project" value="TreeGrafter"/>
</dbReference>
<keyword evidence="3" id="KW-0808">Transferase</keyword>
<dbReference type="PANTHER" id="PTHR20881:SF0">
    <property type="entry name" value="3-METHYL-2-OXOBUTANOATE HYDROXYMETHYLTRANSFERASE"/>
    <property type="match status" value="1"/>
</dbReference>
<dbReference type="EMBL" id="UINC01191290">
    <property type="protein sequence ID" value="SVE05857.1"/>
    <property type="molecule type" value="Genomic_DNA"/>
</dbReference>
<dbReference type="PANTHER" id="PTHR20881">
    <property type="entry name" value="3-METHYL-2-OXOBUTANOATE HYDROXYMETHYLTRANSFERASE"/>
    <property type="match status" value="1"/>
</dbReference>
<dbReference type="Pfam" id="PF02548">
    <property type="entry name" value="Pantoate_transf"/>
    <property type="match status" value="1"/>
</dbReference>
<gene>
    <name evidence="5" type="ORF">METZ01_LOCUS458711</name>
</gene>
<dbReference type="Gene3D" id="3.20.20.60">
    <property type="entry name" value="Phosphoenolpyruvate-binding domains"/>
    <property type="match status" value="1"/>
</dbReference>
<feature type="region of interest" description="Disordered" evidence="4">
    <location>
        <begin position="1"/>
        <end position="142"/>
    </location>
</feature>
<evidence type="ECO:0000256" key="2">
    <source>
        <dbReference type="ARBA" id="ARBA00012618"/>
    </source>
</evidence>
<evidence type="ECO:0000313" key="5">
    <source>
        <dbReference type="EMBL" id="SVE05857.1"/>
    </source>
</evidence>
<protein>
    <recommendedName>
        <fullName evidence="2">3-methyl-2-oxobutanoate hydroxymethyltransferase</fullName>
        <ecNumber evidence="2">2.1.2.11</ecNumber>
    </recommendedName>
</protein>
<dbReference type="InterPro" id="IPR003700">
    <property type="entry name" value="Pantoate_hydroxy_MeTrfase"/>
</dbReference>
<name>A0A383ADG0_9ZZZZ</name>
<dbReference type="GO" id="GO:0003864">
    <property type="term" value="F:3-methyl-2-oxobutanoate hydroxymethyltransferase activity"/>
    <property type="evidence" value="ECO:0007669"/>
    <property type="project" value="UniProtKB-EC"/>
</dbReference>
<dbReference type="GO" id="GO:0005737">
    <property type="term" value="C:cytoplasm"/>
    <property type="evidence" value="ECO:0007669"/>
    <property type="project" value="TreeGrafter"/>
</dbReference>
<comment type="similarity">
    <text evidence="1">Belongs to the PanB family.</text>
</comment>